<reference evidence="1 2" key="1">
    <citation type="submission" date="2010-08" db="EMBL/GenBank/DDBJ databases">
        <authorList>
            <consortium name="US DOE Joint Genome Institute (JGI-PGF)"/>
            <person name="Lucas S."/>
            <person name="Copeland A."/>
            <person name="Lapidus A."/>
            <person name="Cheng J.-F."/>
            <person name="Bruce D."/>
            <person name="Goodwin L."/>
            <person name="Pitluck S."/>
            <person name="Land M.L."/>
            <person name="Hauser L."/>
            <person name="Chang Y.-J."/>
            <person name="Anderson I.J."/>
            <person name="Johnson E."/>
            <person name="Mulhopadhyay B."/>
            <person name="Kyrpides N."/>
            <person name="Woyke T.J."/>
        </authorList>
    </citation>
    <scope>NUCLEOTIDE SEQUENCE [LARGE SCALE GENOMIC DNA]</scope>
    <source>
        <strain evidence="1 2">6</strain>
    </source>
</reference>
<dbReference type="InterPro" id="IPR058532">
    <property type="entry name" value="YjbR/MT2646/Rv2570-like"/>
</dbReference>
<dbReference type="AlphaFoldDB" id="I5AXR4"/>
<dbReference type="Pfam" id="PF04237">
    <property type="entry name" value="YjbR"/>
    <property type="match status" value="1"/>
</dbReference>
<keyword evidence="2" id="KW-1185">Reference proteome</keyword>
<evidence type="ECO:0000313" key="2">
    <source>
        <dbReference type="Proteomes" id="UP000005753"/>
    </source>
</evidence>
<proteinExistence type="predicted"/>
<dbReference type="EMBL" id="CM001487">
    <property type="protein sequence ID" value="EIM58587.1"/>
    <property type="molecule type" value="Genomic_DNA"/>
</dbReference>
<dbReference type="OrthoDB" id="9789813at2"/>
<dbReference type="eggNOG" id="COG2315">
    <property type="taxonomic scope" value="Bacteria"/>
</dbReference>
<evidence type="ECO:0008006" key="3">
    <source>
        <dbReference type="Google" id="ProtNLM"/>
    </source>
</evidence>
<dbReference type="Gene3D" id="3.90.1150.30">
    <property type="match status" value="1"/>
</dbReference>
<dbReference type="Proteomes" id="UP000005753">
    <property type="component" value="Chromosome"/>
</dbReference>
<dbReference type="InterPro" id="IPR007351">
    <property type="entry name" value="YjbR"/>
</dbReference>
<dbReference type="PANTHER" id="PTHR35145:SF1">
    <property type="entry name" value="CYTOPLASMIC PROTEIN"/>
    <property type="match status" value="1"/>
</dbReference>
<dbReference type="HOGENOM" id="CLU_067569_0_0_9"/>
<accession>I5AXR4</accession>
<gene>
    <name evidence="1" type="ORF">EubceDRAFT1_2901</name>
</gene>
<dbReference type="InterPro" id="IPR038056">
    <property type="entry name" value="YjbR-like_sf"/>
</dbReference>
<name>I5AXR4_EUBC6</name>
<reference evidence="1 2" key="2">
    <citation type="submission" date="2012-02" db="EMBL/GenBank/DDBJ databases">
        <title>Improved High-Quality Draft sequence of Eubacterium cellulosolvens 6.</title>
        <authorList>
            <consortium name="US DOE Joint Genome Institute"/>
            <person name="Lucas S."/>
            <person name="Han J."/>
            <person name="Lapidus A."/>
            <person name="Cheng J.-F."/>
            <person name="Goodwin L."/>
            <person name="Pitluck S."/>
            <person name="Peters L."/>
            <person name="Mikhailova N."/>
            <person name="Gu W."/>
            <person name="Detter J.C."/>
            <person name="Han C."/>
            <person name="Tapia R."/>
            <person name="Land M."/>
            <person name="Hauser L."/>
            <person name="Kyrpides N."/>
            <person name="Ivanova N."/>
            <person name="Pagani I."/>
            <person name="Johnson E."/>
            <person name="Mukhopadhyay B."/>
            <person name="Anderson I."/>
            <person name="Woyke T."/>
        </authorList>
    </citation>
    <scope>NUCLEOTIDE SEQUENCE [LARGE SCALE GENOMIC DNA]</scope>
    <source>
        <strain evidence="1 2">6</strain>
    </source>
</reference>
<dbReference type="PANTHER" id="PTHR35145">
    <property type="entry name" value="CYTOPLASMIC PROTEIN-RELATED"/>
    <property type="match status" value="1"/>
</dbReference>
<evidence type="ECO:0000313" key="1">
    <source>
        <dbReference type="EMBL" id="EIM58587.1"/>
    </source>
</evidence>
<organism evidence="1 2">
    <name type="scientific">Eubacterium cellulosolvens (strain ATCC 43171 / JCM 9499 / 6)</name>
    <name type="common">Cillobacterium cellulosolvens</name>
    <dbReference type="NCBI Taxonomy" id="633697"/>
    <lineage>
        <taxon>Bacteria</taxon>
        <taxon>Bacillati</taxon>
        <taxon>Bacillota</taxon>
        <taxon>Clostridia</taxon>
        <taxon>Eubacteriales</taxon>
        <taxon>Eubacteriaceae</taxon>
        <taxon>Eubacterium</taxon>
    </lineage>
</organism>
<sequence>MNLREDVEKYIKKKYKASPEYLWKRYPDYAVFRHEDNRKWFAIIMDVDADKLGLPGTERIDIIDVKIDDLMLRDILLQQEGFLPAYHMNKGSWITILLDGTVKADEICNMIDASFLDTASRKKKDKFRQAREWLVPANPKYYDIEHAFDETDEIDWKQGAGIIKGDTVFMYVGAPVSAILYKCKVTEVDIPYDYEDKNLKITALMKIKLQKRYKPDKFTFDRLKSEYGIYAVRGPRGIPNSLSAALK</sequence>
<protein>
    <recommendedName>
        <fullName evidence="3">MmcQ protein</fullName>
    </recommendedName>
</protein>
<dbReference type="SUPFAM" id="SSF142906">
    <property type="entry name" value="YjbR-like"/>
    <property type="match status" value="1"/>
</dbReference>